<reference evidence="2" key="1">
    <citation type="submission" date="2016-10" db="EMBL/GenBank/DDBJ databases">
        <authorList>
            <person name="Varghese N."/>
            <person name="Submissions S."/>
        </authorList>
    </citation>
    <scope>NUCLEOTIDE SEQUENCE [LARGE SCALE GENOMIC DNA]</scope>
    <source>
        <strain evidence="2">DSM 7165</strain>
    </source>
</reference>
<keyword evidence="2" id="KW-1185">Reference proteome</keyword>
<evidence type="ECO:0000313" key="2">
    <source>
        <dbReference type="Proteomes" id="UP000242999"/>
    </source>
</evidence>
<dbReference type="AlphaFoldDB" id="A0A1H6RL66"/>
<dbReference type="Pfam" id="PF09526">
    <property type="entry name" value="DUF2387"/>
    <property type="match status" value="1"/>
</dbReference>
<evidence type="ECO:0000313" key="1">
    <source>
        <dbReference type="EMBL" id="SEI52550.1"/>
    </source>
</evidence>
<accession>A0A1H6RL66</accession>
<dbReference type="RefSeq" id="WP_093308848.1">
    <property type="nucleotide sequence ID" value="NZ_FNYH01000003.1"/>
</dbReference>
<name>A0A1H6RL66_9GAMM</name>
<dbReference type="STRING" id="64971.SAMN05421831_103195"/>
<dbReference type="Proteomes" id="UP000242999">
    <property type="component" value="Unassembled WGS sequence"/>
</dbReference>
<organism evidence="1 2">
    <name type="scientific">Allopseudospirillum japonicum</name>
    <dbReference type="NCBI Taxonomy" id="64971"/>
    <lineage>
        <taxon>Bacteria</taxon>
        <taxon>Pseudomonadati</taxon>
        <taxon>Pseudomonadota</taxon>
        <taxon>Gammaproteobacteria</taxon>
        <taxon>Oceanospirillales</taxon>
        <taxon>Oceanospirillaceae</taxon>
        <taxon>Allopseudospirillum</taxon>
    </lineage>
</organism>
<dbReference type="InterPro" id="IPR012658">
    <property type="entry name" value="YheV"/>
</dbReference>
<sequence>MQKRFIAGAVCPKCGAMDTLKAWHHEQVQYRECVACDFKDELQENPQVAELATRVNQTPVRPEDEISLVKILG</sequence>
<dbReference type="NCBIfam" id="TIGR02443">
    <property type="entry name" value="YheV family putative zinc ribbon protein"/>
    <property type="match status" value="1"/>
</dbReference>
<gene>
    <name evidence="1" type="ORF">SAMN05421831_103195</name>
</gene>
<dbReference type="OrthoDB" id="5881059at2"/>
<protein>
    <submittedName>
        <fullName evidence="1">Uncharacterized protein</fullName>
    </submittedName>
</protein>
<dbReference type="EMBL" id="FNYH01000003">
    <property type="protein sequence ID" value="SEI52550.1"/>
    <property type="molecule type" value="Genomic_DNA"/>
</dbReference>
<proteinExistence type="predicted"/>